<dbReference type="PANTHER" id="PTHR24346">
    <property type="entry name" value="MAP/MICROTUBULE AFFINITY-REGULATING KINASE"/>
    <property type="match status" value="1"/>
</dbReference>
<evidence type="ECO:0000256" key="1">
    <source>
        <dbReference type="ARBA" id="ARBA00022741"/>
    </source>
</evidence>
<feature type="domain" description="Protein kinase" evidence="3">
    <location>
        <begin position="54"/>
        <end position="351"/>
    </location>
</feature>
<protein>
    <recommendedName>
        <fullName evidence="3">Protein kinase domain-containing protein</fullName>
    </recommendedName>
</protein>
<dbReference type="PROSITE" id="PS50011">
    <property type="entry name" value="PROTEIN_KINASE_DOM"/>
    <property type="match status" value="1"/>
</dbReference>
<sequence>MKEQLRRENDELRRSIRACKQRSEVIQTNVRVAIGNCSEFSDEYRQLRETFRNLFFDELLANPNFLRHIQSSPGRDDFLIEENKLRQKHQHIIATRISDGEQCVVKIIRNKRTISDAQRINSEIGILQRLGHPFLNRIYGCWIEPDHMCVVYKHAGRDLNCLMDDYPEGLPERLLHPILRSLVDILAYTHTRGVAHGDLNPQHILVDTNNGYRSITVKVSGFGSILDENLEIHPHLKSFGSPGFAGPEIINGGGWDFMKADAWSLGCVLNAAMIGKRSYDQLWMRIFDNIHLVESEIDRIDFLDGLTTAQRLCAVHWPDTLANVVEACLRIEPRDRPAVRNLFRFESGTWGVLEGSQRSTFSSRSDV</sequence>
<dbReference type="SUPFAM" id="SSF56112">
    <property type="entry name" value="Protein kinase-like (PK-like)"/>
    <property type="match status" value="1"/>
</dbReference>
<dbReference type="Gene3D" id="1.10.510.10">
    <property type="entry name" value="Transferase(Phosphotransferase) domain 1"/>
    <property type="match status" value="1"/>
</dbReference>
<evidence type="ECO:0000256" key="2">
    <source>
        <dbReference type="ARBA" id="ARBA00022840"/>
    </source>
</evidence>
<dbReference type="AlphaFoldDB" id="A0A7S2GLP9"/>
<organism evidence="4">
    <name type="scientific">Octactis speculum</name>
    <dbReference type="NCBI Taxonomy" id="3111310"/>
    <lineage>
        <taxon>Eukaryota</taxon>
        <taxon>Sar</taxon>
        <taxon>Stramenopiles</taxon>
        <taxon>Ochrophyta</taxon>
        <taxon>Dictyochophyceae</taxon>
        <taxon>Dictyochales</taxon>
        <taxon>Dictyochaceae</taxon>
        <taxon>Octactis</taxon>
    </lineage>
</organism>
<evidence type="ECO:0000259" key="3">
    <source>
        <dbReference type="PROSITE" id="PS50011"/>
    </source>
</evidence>
<accession>A0A7S2GLP9</accession>
<dbReference type="InterPro" id="IPR011009">
    <property type="entry name" value="Kinase-like_dom_sf"/>
</dbReference>
<dbReference type="InterPro" id="IPR000719">
    <property type="entry name" value="Prot_kinase_dom"/>
</dbReference>
<keyword evidence="2" id="KW-0067">ATP-binding</keyword>
<dbReference type="GO" id="GO:0035556">
    <property type="term" value="P:intracellular signal transduction"/>
    <property type="evidence" value="ECO:0007669"/>
    <property type="project" value="TreeGrafter"/>
</dbReference>
<proteinExistence type="predicted"/>
<dbReference type="CDD" id="cd00180">
    <property type="entry name" value="PKc"/>
    <property type="match status" value="1"/>
</dbReference>
<dbReference type="SMART" id="SM00220">
    <property type="entry name" value="S_TKc"/>
    <property type="match status" value="1"/>
</dbReference>
<name>A0A7S2GLP9_9STRA</name>
<dbReference type="PANTHER" id="PTHR24346:SF30">
    <property type="entry name" value="MATERNAL EMBRYONIC LEUCINE ZIPPER KINASE"/>
    <property type="match status" value="1"/>
</dbReference>
<evidence type="ECO:0000313" key="4">
    <source>
        <dbReference type="EMBL" id="CAD9460481.1"/>
    </source>
</evidence>
<keyword evidence="1" id="KW-0547">Nucleotide-binding</keyword>
<reference evidence="4" key="1">
    <citation type="submission" date="2021-01" db="EMBL/GenBank/DDBJ databases">
        <authorList>
            <person name="Corre E."/>
            <person name="Pelletier E."/>
            <person name="Niang G."/>
            <person name="Scheremetjew M."/>
            <person name="Finn R."/>
            <person name="Kale V."/>
            <person name="Holt S."/>
            <person name="Cochrane G."/>
            <person name="Meng A."/>
            <person name="Brown T."/>
            <person name="Cohen L."/>
        </authorList>
    </citation>
    <scope>NUCLEOTIDE SEQUENCE</scope>
    <source>
        <strain evidence="4">CCMP1381</strain>
    </source>
</reference>
<dbReference type="GO" id="GO:0005524">
    <property type="term" value="F:ATP binding"/>
    <property type="evidence" value="ECO:0007669"/>
    <property type="project" value="UniProtKB-KW"/>
</dbReference>
<dbReference type="Pfam" id="PF00069">
    <property type="entry name" value="Pkinase"/>
    <property type="match status" value="1"/>
</dbReference>
<dbReference type="GO" id="GO:0004674">
    <property type="term" value="F:protein serine/threonine kinase activity"/>
    <property type="evidence" value="ECO:0007669"/>
    <property type="project" value="TreeGrafter"/>
</dbReference>
<dbReference type="GO" id="GO:0005737">
    <property type="term" value="C:cytoplasm"/>
    <property type="evidence" value="ECO:0007669"/>
    <property type="project" value="TreeGrafter"/>
</dbReference>
<dbReference type="EMBL" id="HBGS01046919">
    <property type="protein sequence ID" value="CAD9460481.1"/>
    <property type="molecule type" value="Transcribed_RNA"/>
</dbReference>
<gene>
    <name evidence="4" type="ORF">DSPE1174_LOCUS24331</name>
</gene>